<name>A0A0R0DAY0_9GAMM</name>
<organism evidence="1 2">
    <name type="scientific">Stenotrophomonas chelatiphaga</name>
    <dbReference type="NCBI Taxonomy" id="517011"/>
    <lineage>
        <taxon>Bacteria</taxon>
        <taxon>Pseudomonadati</taxon>
        <taxon>Pseudomonadota</taxon>
        <taxon>Gammaproteobacteria</taxon>
        <taxon>Lysobacterales</taxon>
        <taxon>Lysobacteraceae</taxon>
        <taxon>Stenotrophomonas</taxon>
    </lineage>
</organism>
<protein>
    <submittedName>
        <fullName evidence="1">Catalase</fullName>
    </submittedName>
</protein>
<dbReference type="RefSeq" id="WP_057507658.1">
    <property type="nucleotide sequence ID" value="NZ_LDJK01000014.1"/>
</dbReference>
<evidence type="ECO:0000313" key="1">
    <source>
        <dbReference type="EMBL" id="KRG75351.1"/>
    </source>
</evidence>
<gene>
    <name evidence="1" type="ORF">ABB28_05465</name>
</gene>
<dbReference type="InterPro" id="IPR018028">
    <property type="entry name" value="Catalase"/>
</dbReference>
<dbReference type="GO" id="GO:0020037">
    <property type="term" value="F:heme binding"/>
    <property type="evidence" value="ECO:0007669"/>
    <property type="project" value="InterPro"/>
</dbReference>
<dbReference type="PANTHER" id="PTHR36195">
    <property type="entry name" value="DOMAIN PROTEIN, PUTATIVE (AFU_ORTHOLOGUE AFUA_5G01990)-RELATED-RELATED"/>
    <property type="match status" value="1"/>
</dbReference>
<accession>A0A0R0DAY0</accession>
<keyword evidence="2" id="KW-1185">Reference proteome</keyword>
<proteinExistence type="predicted"/>
<dbReference type="InterPro" id="IPR020835">
    <property type="entry name" value="Catalase_sf"/>
</dbReference>
<dbReference type="GO" id="GO:0004096">
    <property type="term" value="F:catalase activity"/>
    <property type="evidence" value="ECO:0007669"/>
    <property type="project" value="InterPro"/>
</dbReference>
<dbReference type="PATRIC" id="fig|517011.3.peg.563"/>
<dbReference type="PANTHER" id="PTHR36195:SF4">
    <property type="entry name" value="DOMAIN PROTEIN, PUTATIVE (AFU_ORTHOLOGUE AFUA_5G01990)-RELATED"/>
    <property type="match status" value="1"/>
</dbReference>
<dbReference type="CDD" id="cd08152">
    <property type="entry name" value="y4iL_like"/>
    <property type="match status" value="1"/>
</dbReference>
<comment type="caution">
    <text evidence="1">The sequence shown here is derived from an EMBL/GenBank/DDBJ whole genome shotgun (WGS) entry which is preliminary data.</text>
</comment>
<evidence type="ECO:0000313" key="2">
    <source>
        <dbReference type="Proteomes" id="UP000051386"/>
    </source>
</evidence>
<reference evidence="1 2" key="1">
    <citation type="submission" date="2015-05" db="EMBL/GenBank/DDBJ databases">
        <title>Genome sequencing and analysis of members of genus Stenotrophomonas.</title>
        <authorList>
            <person name="Patil P.P."/>
            <person name="Midha S."/>
            <person name="Patil P.B."/>
        </authorList>
    </citation>
    <scope>NUCLEOTIDE SEQUENCE [LARGE SCALE GENOMIC DNA]</scope>
    <source>
        <strain evidence="1 2">DSM 21508</strain>
    </source>
</reference>
<dbReference type="AlphaFoldDB" id="A0A0R0DAY0"/>
<dbReference type="Proteomes" id="UP000051386">
    <property type="component" value="Unassembled WGS sequence"/>
</dbReference>
<dbReference type="EMBL" id="LDJK01000014">
    <property type="protein sequence ID" value="KRG75351.1"/>
    <property type="molecule type" value="Genomic_DNA"/>
</dbReference>
<dbReference type="GO" id="GO:0006979">
    <property type="term" value="P:response to oxidative stress"/>
    <property type="evidence" value="ECO:0007669"/>
    <property type="project" value="InterPro"/>
</dbReference>
<sequence length="368" mass="39773">MTATPPPLRFDPAYEQPEADEAAHIAALTDVFTRMSQTVAEAEGHAHRAVHAKGQGLLKAELQIFEGLPSELAHGLFARPGRHDALVRLSSPPAEQLPDSVSTPRAIALKVLDVEGQRLPGDEEQHTQDFLMVNGPAFSTPGVAGFLRSSKLLAATTERMPRTKKVISATLRTAEAALESVGGQSSTLKGMGGEPQRHPLGETYFSQVPYLYGPFMAKFSLAPVSPALQALHGQALASTDDTQREAVVAFFAALQEPAVWALRVQLCRDLAQMPLEDASVAWPEELSPWQTVAHLIVGQQAAWDPSASPQAEDKLAFAPWHTLAAHRPLGSINRARRVVMQASRTFRSGFNGCPIHEPDGHADDRFTS</sequence>
<dbReference type="SUPFAM" id="SSF56634">
    <property type="entry name" value="Heme-dependent catalase-like"/>
    <property type="match status" value="1"/>
</dbReference>
<dbReference type="PROSITE" id="PS51402">
    <property type="entry name" value="CATALASE_3"/>
    <property type="match status" value="1"/>
</dbReference>
<dbReference type="Gene3D" id="2.40.180.10">
    <property type="entry name" value="Catalase core domain"/>
    <property type="match status" value="1"/>
</dbReference>